<dbReference type="EMBL" id="UGJE01000002">
    <property type="protein sequence ID" value="STQ86462.1"/>
    <property type="molecule type" value="Genomic_DNA"/>
</dbReference>
<reference evidence="1 2" key="1">
    <citation type="submission" date="2018-06" db="EMBL/GenBank/DDBJ databases">
        <authorList>
            <consortium name="Pathogen Informatics"/>
            <person name="Doyle S."/>
        </authorList>
    </citation>
    <scope>NUCLEOTIDE SEQUENCE [LARGE SCALE GENOMIC DNA]</scope>
    <source>
        <strain evidence="1 2">NCTC12714</strain>
    </source>
</reference>
<organism evidence="1 2">
    <name type="scientific">Helicobacter muridarum</name>
    <dbReference type="NCBI Taxonomy" id="216"/>
    <lineage>
        <taxon>Bacteria</taxon>
        <taxon>Pseudomonadati</taxon>
        <taxon>Campylobacterota</taxon>
        <taxon>Epsilonproteobacteria</taxon>
        <taxon>Campylobacterales</taxon>
        <taxon>Helicobacteraceae</taxon>
        <taxon>Helicobacter</taxon>
    </lineage>
</organism>
<dbReference type="AlphaFoldDB" id="A0A377PVM1"/>
<proteinExistence type="predicted"/>
<name>A0A377PVM1_9HELI</name>
<sequence>MPFYVGGGFDAHSASMGEMIIPQKQHVLIAIATLLECY</sequence>
<evidence type="ECO:0000313" key="1">
    <source>
        <dbReference type="EMBL" id="STQ86462.1"/>
    </source>
</evidence>
<protein>
    <submittedName>
        <fullName evidence="1">Uncharacterized protein</fullName>
    </submittedName>
</protein>
<evidence type="ECO:0000313" key="2">
    <source>
        <dbReference type="Proteomes" id="UP000255139"/>
    </source>
</evidence>
<keyword evidence="2" id="KW-1185">Reference proteome</keyword>
<accession>A0A377PVM1</accession>
<dbReference type="Proteomes" id="UP000255139">
    <property type="component" value="Unassembled WGS sequence"/>
</dbReference>
<gene>
    <name evidence="1" type="ORF">NCTC12714_01269</name>
</gene>